<organism evidence="1 2">
    <name type="scientific">Tegillarca granosa</name>
    <name type="common">Malaysian cockle</name>
    <name type="synonym">Anadara granosa</name>
    <dbReference type="NCBI Taxonomy" id="220873"/>
    <lineage>
        <taxon>Eukaryota</taxon>
        <taxon>Metazoa</taxon>
        <taxon>Spiralia</taxon>
        <taxon>Lophotrochozoa</taxon>
        <taxon>Mollusca</taxon>
        <taxon>Bivalvia</taxon>
        <taxon>Autobranchia</taxon>
        <taxon>Pteriomorphia</taxon>
        <taxon>Arcoida</taxon>
        <taxon>Arcoidea</taxon>
        <taxon>Arcidae</taxon>
        <taxon>Tegillarca</taxon>
    </lineage>
</organism>
<evidence type="ECO:0000313" key="2">
    <source>
        <dbReference type="Proteomes" id="UP001217089"/>
    </source>
</evidence>
<dbReference type="EMBL" id="JARBDR010000415">
    <property type="protein sequence ID" value="KAJ8313182.1"/>
    <property type="molecule type" value="Genomic_DNA"/>
</dbReference>
<reference evidence="1 2" key="1">
    <citation type="submission" date="2022-12" db="EMBL/GenBank/DDBJ databases">
        <title>Chromosome-level genome of Tegillarca granosa.</title>
        <authorList>
            <person name="Kim J."/>
        </authorList>
    </citation>
    <scope>NUCLEOTIDE SEQUENCE [LARGE SCALE GENOMIC DNA]</scope>
    <source>
        <strain evidence="1">Teg-2019</strain>
        <tissue evidence="1">Adductor muscle</tissue>
    </source>
</reference>
<sequence length="119" mass="13687">MSDFSSIFPKKPSSLLQRRRCRPLKLSIPKKRLVYDEIVKDIYKPQDFSKAEADQDSLKTEAESEPELVINDTIPIEEIPDDKLTENCLEKPSIIEDNKELCRFGIEGNIFVVAKQFKG</sequence>
<evidence type="ECO:0000313" key="1">
    <source>
        <dbReference type="EMBL" id="KAJ8313182.1"/>
    </source>
</evidence>
<gene>
    <name evidence="1" type="ORF">KUTeg_009262</name>
</gene>
<keyword evidence="2" id="KW-1185">Reference proteome</keyword>
<comment type="caution">
    <text evidence="1">The sequence shown here is derived from an EMBL/GenBank/DDBJ whole genome shotgun (WGS) entry which is preliminary data.</text>
</comment>
<dbReference type="Proteomes" id="UP001217089">
    <property type="component" value="Unassembled WGS sequence"/>
</dbReference>
<protein>
    <submittedName>
        <fullName evidence="1">Uncharacterized protein</fullName>
    </submittedName>
</protein>
<name>A0ABQ9FBF6_TEGGR</name>
<accession>A0ABQ9FBF6</accession>
<proteinExistence type="predicted"/>